<feature type="non-terminal residue" evidence="7">
    <location>
        <position position="135"/>
    </location>
</feature>
<dbReference type="InterPro" id="IPR006076">
    <property type="entry name" value="FAD-dep_OxRdtase"/>
</dbReference>
<dbReference type="GO" id="GO:0008115">
    <property type="term" value="F:sarcosine oxidase activity"/>
    <property type="evidence" value="ECO:0007669"/>
    <property type="project" value="TreeGrafter"/>
</dbReference>
<evidence type="ECO:0000256" key="3">
    <source>
        <dbReference type="ARBA" id="ARBA00022630"/>
    </source>
</evidence>
<keyword evidence="8" id="KW-1185">Reference proteome</keyword>
<organism evidence="7 8">
    <name type="scientific">Paramuricea clavata</name>
    <name type="common">Red gorgonian</name>
    <name type="synonym">Violescent sea-whip</name>
    <dbReference type="NCBI Taxonomy" id="317549"/>
    <lineage>
        <taxon>Eukaryota</taxon>
        <taxon>Metazoa</taxon>
        <taxon>Cnidaria</taxon>
        <taxon>Anthozoa</taxon>
        <taxon>Octocorallia</taxon>
        <taxon>Malacalcyonacea</taxon>
        <taxon>Plexauridae</taxon>
        <taxon>Paramuricea</taxon>
    </lineage>
</organism>
<accession>A0A6S7LKW2</accession>
<dbReference type="OrthoDB" id="424974at2759"/>
<reference evidence="7" key="1">
    <citation type="submission" date="2020-04" db="EMBL/GenBank/DDBJ databases">
        <authorList>
            <person name="Alioto T."/>
            <person name="Alioto T."/>
            <person name="Gomez Garrido J."/>
        </authorList>
    </citation>
    <scope>NUCLEOTIDE SEQUENCE</scope>
    <source>
        <strain evidence="7">A484AB</strain>
    </source>
</reference>
<keyword evidence="5" id="KW-0560">Oxidoreductase</keyword>
<keyword evidence="3" id="KW-0285">Flavoprotein</keyword>
<dbReference type="SUPFAM" id="SSF51905">
    <property type="entry name" value="FAD/NAD(P)-binding domain"/>
    <property type="match status" value="1"/>
</dbReference>
<dbReference type="EMBL" id="CACRXK020023744">
    <property type="protein sequence ID" value="CAB4038042.1"/>
    <property type="molecule type" value="Genomic_DNA"/>
</dbReference>
<dbReference type="GO" id="GO:0050660">
    <property type="term" value="F:flavin adenine dinucleotide binding"/>
    <property type="evidence" value="ECO:0007669"/>
    <property type="project" value="InterPro"/>
</dbReference>
<evidence type="ECO:0000256" key="1">
    <source>
        <dbReference type="ARBA" id="ARBA00001974"/>
    </source>
</evidence>
<comment type="caution">
    <text evidence="7">The sequence shown here is derived from an EMBL/GenBank/DDBJ whole genome shotgun (WGS) entry which is preliminary data.</text>
</comment>
<dbReference type="Proteomes" id="UP001152795">
    <property type="component" value="Unassembled WGS sequence"/>
</dbReference>
<evidence type="ECO:0000256" key="2">
    <source>
        <dbReference type="ARBA" id="ARBA00010989"/>
    </source>
</evidence>
<dbReference type="PANTHER" id="PTHR10961">
    <property type="entry name" value="PEROXISOMAL SARCOSINE OXIDASE"/>
    <property type="match status" value="1"/>
</dbReference>
<evidence type="ECO:0000313" key="7">
    <source>
        <dbReference type="EMBL" id="CAB4038042.1"/>
    </source>
</evidence>
<keyword evidence="4" id="KW-0274">FAD</keyword>
<evidence type="ECO:0000259" key="6">
    <source>
        <dbReference type="Pfam" id="PF01266"/>
    </source>
</evidence>
<dbReference type="PANTHER" id="PTHR10961:SF46">
    <property type="entry name" value="PEROXISOMAL SARCOSINE OXIDASE"/>
    <property type="match status" value="1"/>
</dbReference>
<dbReference type="AlphaFoldDB" id="A0A6S7LKW2"/>
<dbReference type="Pfam" id="PF01266">
    <property type="entry name" value="DAO"/>
    <property type="match status" value="1"/>
</dbReference>
<dbReference type="Gene3D" id="3.30.9.10">
    <property type="entry name" value="D-Amino Acid Oxidase, subunit A, domain 2"/>
    <property type="match status" value="1"/>
</dbReference>
<gene>
    <name evidence="7" type="ORF">PACLA_8A020026</name>
</gene>
<sequence length="135" mass="15343">MMPEAFKLWEEIEQMANTKLFINCGYLCMEDCPYTTLNQILANFKANGITNELLNAKQLKEKYNFDFPASVKGLFERTGGILLANKCLRALQDQFVKFGGVLHDSEKVLEIMPGDIVKVKTNKGCYRTNKLILTP</sequence>
<feature type="domain" description="FAD dependent oxidoreductase" evidence="6">
    <location>
        <begin position="4"/>
        <end position="127"/>
    </location>
</feature>
<comment type="similarity">
    <text evidence="2">Belongs to the MSOX/MTOX family.</text>
</comment>
<dbReference type="GO" id="GO:0050031">
    <property type="term" value="F:L-pipecolate oxidase activity"/>
    <property type="evidence" value="ECO:0007669"/>
    <property type="project" value="TreeGrafter"/>
</dbReference>
<name>A0A6S7LKW2_PARCT</name>
<evidence type="ECO:0000256" key="4">
    <source>
        <dbReference type="ARBA" id="ARBA00022827"/>
    </source>
</evidence>
<evidence type="ECO:0000313" key="8">
    <source>
        <dbReference type="Proteomes" id="UP001152795"/>
    </source>
</evidence>
<dbReference type="GO" id="GO:0005777">
    <property type="term" value="C:peroxisome"/>
    <property type="evidence" value="ECO:0007669"/>
    <property type="project" value="TreeGrafter"/>
</dbReference>
<protein>
    <submittedName>
        <fullName evidence="7">Peroxisomal sarcosine oxidase-like</fullName>
    </submittedName>
</protein>
<proteinExistence type="inferred from homology"/>
<dbReference type="InterPro" id="IPR045170">
    <property type="entry name" value="MTOX"/>
</dbReference>
<evidence type="ECO:0000256" key="5">
    <source>
        <dbReference type="ARBA" id="ARBA00023002"/>
    </source>
</evidence>
<dbReference type="InterPro" id="IPR036188">
    <property type="entry name" value="FAD/NAD-bd_sf"/>
</dbReference>
<comment type="cofactor">
    <cofactor evidence="1">
        <name>FAD</name>
        <dbReference type="ChEBI" id="CHEBI:57692"/>
    </cofactor>
</comment>
<dbReference type="GO" id="GO:0033514">
    <property type="term" value="P:L-lysine catabolic process to acetyl-CoA via L-pipecolate"/>
    <property type="evidence" value="ECO:0007669"/>
    <property type="project" value="TreeGrafter"/>
</dbReference>